<name>A0A8J6MCZ2_9FIRM</name>
<comment type="similarity">
    <text evidence="1">Belongs to the glycosyl hydrolase 25 family.</text>
</comment>
<keyword evidence="3" id="KW-0326">Glycosidase</keyword>
<dbReference type="Proteomes" id="UP000607645">
    <property type="component" value="Unassembled WGS sequence"/>
</dbReference>
<protein>
    <submittedName>
        <fullName evidence="6">LysM peptidoglycan-binding domain-containing protein</fullName>
    </submittedName>
</protein>
<dbReference type="SUPFAM" id="SSF54106">
    <property type="entry name" value="LysM domain"/>
    <property type="match status" value="2"/>
</dbReference>
<accession>A0A8J6MCZ2</accession>
<proteinExistence type="inferred from homology"/>
<dbReference type="InterPro" id="IPR017853">
    <property type="entry name" value="GH"/>
</dbReference>
<dbReference type="Gene3D" id="3.10.350.10">
    <property type="entry name" value="LysM domain"/>
    <property type="match status" value="2"/>
</dbReference>
<dbReference type="PANTHER" id="PTHR34135:SF2">
    <property type="entry name" value="LYSOZYME"/>
    <property type="match status" value="1"/>
</dbReference>
<dbReference type="PROSITE" id="PS51904">
    <property type="entry name" value="GLYCOSYL_HYDROL_F25_2"/>
    <property type="match status" value="1"/>
</dbReference>
<dbReference type="PANTHER" id="PTHR34135">
    <property type="entry name" value="LYSOZYME"/>
    <property type="match status" value="1"/>
</dbReference>
<dbReference type="Gene3D" id="3.20.20.80">
    <property type="entry name" value="Glycosidases"/>
    <property type="match status" value="1"/>
</dbReference>
<dbReference type="EMBL" id="JACOPQ010000007">
    <property type="protein sequence ID" value="MBC5737420.1"/>
    <property type="molecule type" value="Genomic_DNA"/>
</dbReference>
<dbReference type="InterPro" id="IPR018077">
    <property type="entry name" value="Glyco_hydro_fam25_subgr"/>
</dbReference>
<dbReference type="SMART" id="SM00257">
    <property type="entry name" value="LysM"/>
    <property type="match status" value="2"/>
</dbReference>
<keyword evidence="2" id="KW-0378">Hydrolase</keyword>
<evidence type="ECO:0000256" key="2">
    <source>
        <dbReference type="ARBA" id="ARBA00022801"/>
    </source>
</evidence>
<dbReference type="Pfam" id="PF01476">
    <property type="entry name" value="LysM"/>
    <property type="match status" value="2"/>
</dbReference>
<keyword evidence="4" id="KW-0732">Signal</keyword>
<feature type="domain" description="LysM" evidence="5">
    <location>
        <begin position="233"/>
        <end position="277"/>
    </location>
</feature>
<dbReference type="Pfam" id="PF01183">
    <property type="entry name" value="Glyco_hydro_25"/>
    <property type="match status" value="1"/>
</dbReference>
<dbReference type="InterPro" id="IPR036779">
    <property type="entry name" value="LysM_dom_sf"/>
</dbReference>
<dbReference type="InterPro" id="IPR002053">
    <property type="entry name" value="Glyco_hydro_25"/>
</dbReference>
<dbReference type="GO" id="GO:0016052">
    <property type="term" value="P:carbohydrate catabolic process"/>
    <property type="evidence" value="ECO:0007669"/>
    <property type="project" value="TreeGrafter"/>
</dbReference>
<dbReference type="SMART" id="SM00641">
    <property type="entry name" value="Glyco_25"/>
    <property type="match status" value="1"/>
</dbReference>
<dbReference type="PROSITE" id="PS51782">
    <property type="entry name" value="LYSM"/>
    <property type="match status" value="2"/>
</dbReference>
<dbReference type="SUPFAM" id="SSF51445">
    <property type="entry name" value="(Trans)glycosidases"/>
    <property type="match status" value="1"/>
</dbReference>
<evidence type="ECO:0000313" key="6">
    <source>
        <dbReference type="EMBL" id="MBC5737420.1"/>
    </source>
</evidence>
<comment type="caution">
    <text evidence="6">The sequence shown here is derived from an EMBL/GenBank/DDBJ whole genome shotgun (WGS) entry which is preliminary data.</text>
</comment>
<organism evidence="6 7">
    <name type="scientific">Lawsonibacter faecis</name>
    <dbReference type="NCBI Taxonomy" id="2763052"/>
    <lineage>
        <taxon>Bacteria</taxon>
        <taxon>Bacillati</taxon>
        <taxon>Bacillota</taxon>
        <taxon>Clostridia</taxon>
        <taxon>Eubacteriales</taxon>
        <taxon>Oscillospiraceae</taxon>
        <taxon>Lawsonibacter</taxon>
    </lineage>
</organism>
<dbReference type="AlphaFoldDB" id="A0A8J6MCZ2"/>
<evidence type="ECO:0000259" key="5">
    <source>
        <dbReference type="PROSITE" id="PS51782"/>
    </source>
</evidence>
<keyword evidence="7" id="KW-1185">Reference proteome</keyword>
<dbReference type="CDD" id="cd00118">
    <property type="entry name" value="LysM"/>
    <property type="match status" value="2"/>
</dbReference>
<sequence length="328" mass="35840">MRKKLIALGLALVLLTGLLPAALALTPVSDNQTAGVDVSVFQGSVDFPAARSGGVRTVYIRASYGYDGVDDYFRAHYRGALDAGLHLGFYHYLTAVTEDGAREQARFFAGLIDGLSYDCRPALDFELSGLSPAQAGAVALAFLEELETLTGVTPMIYCDSDAANHLMDDAVARYPLWVADWEVDSPRVYENWASWTGWQYTDRGEVPGITGYVDRDRFTEGVLLTEEERRPQVVYTVQPGDTLWAIAVRYGVTVEAIVEANGIENPNLIYPGQRFVIPVGYALYTVRPGDTLWGIAQRYGTTVSALAELNGISNPNLIYPGDVLKIPV</sequence>
<dbReference type="GO" id="GO:0016998">
    <property type="term" value="P:cell wall macromolecule catabolic process"/>
    <property type="evidence" value="ECO:0007669"/>
    <property type="project" value="InterPro"/>
</dbReference>
<dbReference type="GO" id="GO:0003796">
    <property type="term" value="F:lysozyme activity"/>
    <property type="evidence" value="ECO:0007669"/>
    <property type="project" value="InterPro"/>
</dbReference>
<feature type="chain" id="PRO_5039138901" evidence="4">
    <location>
        <begin position="25"/>
        <end position="328"/>
    </location>
</feature>
<dbReference type="GO" id="GO:0009253">
    <property type="term" value="P:peptidoglycan catabolic process"/>
    <property type="evidence" value="ECO:0007669"/>
    <property type="project" value="InterPro"/>
</dbReference>
<evidence type="ECO:0000256" key="3">
    <source>
        <dbReference type="ARBA" id="ARBA00023295"/>
    </source>
</evidence>
<feature type="signal peptide" evidence="4">
    <location>
        <begin position="1"/>
        <end position="24"/>
    </location>
</feature>
<evidence type="ECO:0000256" key="4">
    <source>
        <dbReference type="SAM" id="SignalP"/>
    </source>
</evidence>
<gene>
    <name evidence="6" type="ORF">H8S62_10430</name>
</gene>
<reference evidence="6" key="1">
    <citation type="submission" date="2020-08" db="EMBL/GenBank/DDBJ databases">
        <title>Genome public.</title>
        <authorList>
            <person name="Liu C."/>
            <person name="Sun Q."/>
        </authorList>
    </citation>
    <scope>NUCLEOTIDE SEQUENCE</scope>
    <source>
        <strain evidence="6">NSJ-52</strain>
    </source>
</reference>
<dbReference type="RefSeq" id="WP_186919231.1">
    <property type="nucleotide sequence ID" value="NZ_JACOPQ010000007.1"/>
</dbReference>
<evidence type="ECO:0000313" key="7">
    <source>
        <dbReference type="Proteomes" id="UP000607645"/>
    </source>
</evidence>
<evidence type="ECO:0000256" key="1">
    <source>
        <dbReference type="ARBA" id="ARBA00010646"/>
    </source>
</evidence>
<feature type="domain" description="LysM" evidence="5">
    <location>
        <begin position="282"/>
        <end position="326"/>
    </location>
</feature>
<dbReference type="InterPro" id="IPR018392">
    <property type="entry name" value="LysM"/>
</dbReference>